<keyword evidence="2" id="KW-0812">Transmembrane</keyword>
<feature type="transmembrane region" description="Helical" evidence="2">
    <location>
        <begin position="530"/>
        <end position="555"/>
    </location>
</feature>
<evidence type="ECO:0000313" key="5">
    <source>
        <dbReference type="Proteomes" id="UP000198781"/>
    </source>
</evidence>
<keyword evidence="5" id="KW-1185">Reference proteome</keyword>
<keyword evidence="2" id="KW-0472">Membrane</keyword>
<dbReference type="PANTHER" id="PTHR33840">
    <property type="match status" value="1"/>
</dbReference>
<feature type="transmembrane region" description="Helical" evidence="2">
    <location>
        <begin position="394"/>
        <end position="414"/>
    </location>
</feature>
<proteinExistence type="predicted"/>
<dbReference type="InterPro" id="IPR018712">
    <property type="entry name" value="Tle1-like_cat"/>
</dbReference>
<feature type="region of interest" description="Disordered" evidence="1">
    <location>
        <begin position="1"/>
        <end position="24"/>
    </location>
</feature>
<evidence type="ECO:0000259" key="3">
    <source>
        <dbReference type="Pfam" id="PF09994"/>
    </source>
</evidence>
<dbReference type="RefSeq" id="WP_092739953.1">
    <property type="nucleotide sequence ID" value="NZ_FMZC01000001.1"/>
</dbReference>
<accession>A0A1G6K0Y4</accession>
<reference evidence="4 5" key="1">
    <citation type="submission" date="2016-10" db="EMBL/GenBank/DDBJ databases">
        <authorList>
            <person name="de Groot N.N."/>
        </authorList>
    </citation>
    <scope>NUCLEOTIDE SEQUENCE [LARGE SCALE GENOMIC DNA]</scope>
    <source>
        <strain evidence="4 5">DSM 16619</strain>
    </source>
</reference>
<dbReference type="AlphaFoldDB" id="A0A1G6K0Y4"/>
<dbReference type="OrthoDB" id="4378831at2"/>
<dbReference type="STRING" id="187868.SAMN05192589_101533"/>
<evidence type="ECO:0000313" key="4">
    <source>
        <dbReference type="EMBL" id="SDC24660.1"/>
    </source>
</evidence>
<name>A0A1G6K0Y4_9BURK</name>
<feature type="transmembrane region" description="Helical" evidence="2">
    <location>
        <begin position="462"/>
        <end position="480"/>
    </location>
</feature>
<dbReference type="Proteomes" id="UP000198781">
    <property type="component" value="Unassembled WGS sequence"/>
</dbReference>
<gene>
    <name evidence="4" type="ORF">SAMN05192589_101533</name>
</gene>
<protein>
    <submittedName>
        <fullName evidence="4">Uncharacterized alpha/beta hydrolase domain</fullName>
    </submittedName>
</protein>
<dbReference type="PANTHER" id="PTHR33840:SF1">
    <property type="entry name" value="TLE1 PHOSPHOLIPASE DOMAIN-CONTAINING PROTEIN"/>
    <property type="match status" value="1"/>
</dbReference>
<dbReference type="EMBL" id="FMZC01000001">
    <property type="protein sequence ID" value="SDC24660.1"/>
    <property type="molecule type" value="Genomic_DNA"/>
</dbReference>
<evidence type="ECO:0000256" key="1">
    <source>
        <dbReference type="SAM" id="MobiDB-lite"/>
    </source>
</evidence>
<evidence type="ECO:0000256" key="2">
    <source>
        <dbReference type="SAM" id="Phobius"/>
    </source>
</evidence>
<feature type="transmembrane region" description="Helical" evidence="2">
    <location>
        <begin position="492"/>
        <end position="510"/>
    </location>
</feature>
<organism evidence="4 5">
    <name type="scientific">Paracidovorax valerianellae</name>
    <dbReference type="NCBI Taxonomy" id="187868"/>
    <lineage>
        <taxon>Bacteria</taxon>
        <taxon>Pseudomonadati</taxon>
        <taxon>Pseudomonadota</taxon>
        <taxon>Betaproteobacteria</taxon>
        <taxon>Burkholderiales</taxon>
        <taxon>Comamonadaceae</taxon>
        <taxon>Paracidovorax</taxon>
    </lineage>
</organism>
<dbReference type="GO" id="GO:0016787">
    <property type="term" value="F:hydrolase activity"/>
    <property type="evidence" value="ECO:0007669"/>
    <property type="project" value="UniProtKB-KW"/>
</dbReference>
<feature type="domain" description="T6SS Phospholipase effector Tle1-like catalytic" evidence="3">
    <location>
        <begin position="46"/>
        <end position="322"/>
    </location>
</feature>
<sequence>MDARGKPPAEQATTPAREGPDDAPTREAVLAECIAADAQWAAKPGRNLVLLFDGTGNILGNQQDTNVVKLLRMLDKERDDPGREPTQLVYYDPGVGTANEFPADSVASIVKDRIRQLTGLALGSGVFPNIAEAYKFLVHTYRPGDRIYLFGFSRGAFTARAVAGMINMYGLIHTEGLPLIETLVRTYFAPQGRKNRSGTKSREAFARDVIDNFSLGRTPLVHFIGVWDTVEAIGSGLLGGIQITNSTAFARKRFANVRHAMSLYESRSKYSPRRYLDPHFNERERGARSFDQRWFRGVHSDVGGSYARAGLSNLTLRWMVDEAFAKGLRVDRSQLQPGDPLTPMHDQAYDCPYWVWTGLNARARLPHDFIDPTARPVDGAVPASAVPRTQPWRWIGVVLALITAVLFAITYSMGLQACDLDAAPGWVQGLPSGFQLSAHWHADWGVLCGGTDTVRRAIAWDWALLASYTLWLAYPVAWALRRMVARAVPPGWALGWLYRHAHWAMMALVASDFAENFATLHMHHPYWPTVLTLASGAKALCLLVLAWVMAAGTLAGRDGGRARPASPGAQVH</sequence>
<dbReference type="Pfam" id="PF09994">
    <property type="entry name" value="T6SS_Tle1-like_cat"/>
    <property type="match status" value="1"/>
</dbReference>
<keyword evidence="2" id="KW-1133">Transmembrane helix</keyword>
<keyword evidence="4" id="KW-0378">Hydrolase</keyword>